<dbReference type="EMBL" id="JXSU01000008">
    <property type="protein sequence ID" value="KIS22084.1"/>
    <property type="molecule type" value="Genomic_DNA"/>
</dbReference>
<evidence type="ECO:0000259" key="2">
    <source>
        <dbReference type="SMART" id="SM00382"/>
    </source>
</evidence>
<dbReference type="CDD" id="cd00009">
    <property type="entry name" value="AAA"/>
    <property type="match status" value="1"/>
</dbReference>
<protein>
    <submittedName>
        <fullName evidence="3">ATPase AAA</fullName>
    </submittedName>
</protein>
<reference evidence="3 4" key="1">
    <citation type="submission" date="2014-06" db="EMBL/GenBank/DDBJ databases">
        <title>Genome characterization of distinct group I Clostridium botulinum lineages.</title>
        <authorList>
            <person name="Giordani F."/>
            <person name="Anselmo A."/>
            <person name="Fillo S."/>
            <person name="Palozzi A.M."/>
            <person name="Fortunato A."/>
            <person name="Gentile B."/>
            <person name="Ciammaruconi A."/>
            <person name="Anniballi F."/>
            <person name="De Medici D."/>
            <person name="Lista F."/>
        </authorList>
    </citation>
    <scope>NUCLEOTIDE SEQUENCE [LARGE SCALE GENOMIC DNA]</scope>
    <source>
        <strain evidence="3 4">B2 450</strain>
    </source>
</reference>
<evidence type="ECO:0000313" key="4">
    <source>
        <dbReference type="Proteomes" id="UP000032250"/>
    </source>
</evidence>
<dbReference type="InterPro" id="IPR050513">
    <property type="entry name" value="RavA_ATPases"/>
</dbReference>
<dbReference type="Gene3D" id="3.40.50.300">
    <property type="entry name" value="P-loop containing nucleotide triphosphate hydrolases"/>
    <property type="match status" value="1"/>
</dbReference>
<organism evidence="3 4">
    <name type="scientific">Clostridium botulinum B2 450</name>
    <dbReference type="NCBI Taxonomy" id="1379739"/>
    <lineage>
        <taxon>Bacteria</taxon>
        <taxon>Bacillati</taxon>
        <taxon>Bacillota</taxon>
        <taxon>Clostridia</taxon>
        <taxon>Eubacteriales</taxon>
        <taxon>Clostridiaceae</taxon>
        <taxon>Clostridium</taxon>
    </lineage>
</organism>
<dbReference type="InterPro" id="IPR045427">
    <property type="entry name" value="MoxR"/>
</dbReference>
<dbReference type="HOGENOM" id="CLU_018678_0_1_9"/>
<name>A0A0D1AG41_CLOBO</name>
<evidence type="ECO:0000313" key="3">
    <source>
        <dbReference type="EMBL" id="KIS22084.1"/>
    </source>
</evidence>
<comment type="caution">
    <text evidence="3">The sequence shown here is derived from an EMBL/GenBank/DDBJ whole genome shotgun (WGS) entry which is preliminary data.</text>
</comment>
<feature type="domain" description="AAA+ ATPase" evidence="2">
    <location>
        <begin position="84"/>
        <end position="222"/>
    </location>
</feature>
<accession>A0A0D1AG41</accession>
<dbReference type="PATRIC" id="fig|1379739.3.peg.3703"/>
<gene>
    <name evidence="3" type="ORF">N495_16515</name>
</gene>
<proteinExistence type="predicted"/>
<dbReference type="InterPro" id="IPR027417">
    <property type="entry name" value="P-loop_NTPase"/>
</dbReference>
<dbReference type="OrthoDB" id="1814213at2"/>
<dbReference type="AlphaFoldDB" id="A0A0D1AG41"/>
<sequence length="442" mass="51913">MQEFDDFFKGLSLEKEKYESKYTKTNNEKKAKDESNFIIEMDSKEVDKLYESGLEKINRIEEELNDFFVEREEIIKDALRALVIGQHMFLYGPPGTGKSLLVYNICKRIDGSRYFQWLLNKTSDPAEILGPYSIKAMEQDKFLRKTNGKLPEAHIAFIDEIWKSNEPTLNILLPLLNEKIFYNDGKAIKVPLVSMFCASNEIPDDESLNALYDRIIFRDYLGYVKDTDNKLKMFKNYVSMRNSENEIKVNTKIKLEELYALQKKTETIEIKDDIYLDFIKLMDNLERNGIVISDRRKNECLKVIQGNALLCRRNYAVVEDFEALKNVLWNDLDDIVIIETNIIKIINPYDDKVRDYARKFNEIKEEIDYIEDKDEKIRATIEAKVSIENIIKRLNLLIEEAKNKGKDTKNMVKKKKYIEDYNESIMKEVLGIDLSFEEDSDI</sequence>
<feature type="coiled-coil region" evidence="1">
    <location>
        <begin position="353"/>
        <end position="411"/>
    </location>
</feature>
<dbReference type="PANTHER" id="PTHR32204:SF0">
    <property type="entry name" value="ATPASE RAVA"/>
    <property type="match status" value="1"/>
</dbReference>
<dbReference type="SUPFAM" id="SSF52540">
    <property type="entry name" value="P-loop containing nucleoside triphosphate hydrolases"/>
    <property type="match status" value="1"/>
</dbReference>
<dbReference type="Proteomes" id="UP000032250">
    <property type="component" value="Unassembled WGS sequence"/>
</dbReference>
<evidence type="ECO:0000256" key="1">
    <source>
        <dbReference type="SAM" id="Coils"/>
    </source>
</evidence>
<dbReference type="InterPro" id="IPR003593">
    <property type="entry name" value="AAA+_ATPase"/>
</dbReference>
<dbReference type="Pfam" id="PF20030">
    <property type="entry name" value="bpMoxR"/>
    <property type="match status" value="1"/>
</dbReference>
<keyword evidence="1" id="KW-0175">Coiled coil</keyword>
<dbReference type="RefSeq" id="WP_003483450.1">
    <property type="nucleotide sequence ID" value="NZ_JXSU01000008.1"/>
</dbReference>
<dbReference type="Pfam" id="PF17868">
    <property type="entry name" value="AAA_lid_8"/>
    <property type="match status" value="1"/>
</dbReference>
<dbReference type="PANTHER" id="PTHR32204">
    <property type="entry name" value="ATPASE RAVA"/>
    <property type="match status" value="1"/>
</dbReference>
<dbReference type="SMART" id="SM00382">
    <property type="entry name" value="AAA"/>
    <property type="match status" value="1"/>
</dbReference>
<dbReference type="InterPro" id="IPR041538">
    <property type="entry name" value="RavA-like_AAA_lid"/>
</dbReference>